<dbReference type="PANTHER" id="PTHR36852:SF1">
    <property type="entry name" value="PROTEIN GVPL 2"/>
    <property type="match status" value="1"/>
</dbReference>
<dbReference type="GO" id="GO:0031412">
    <property type="term" value="P:gas vesicle organization"/>
    <property type="evidence" value="ECO:0007669"/>
    <property type="project" value="InterPro"/>
</dbReference>
<keyword evidence="1" id="KW-0304">Gas vesicle</keyword>
<accession>A0A511HC82</accession>
<evidence type="ECO:0000256" key="3">
    <source>
        <dbReference type="ARBA" id="ARBA00035643"/>
    </source>
</evidence>
<gene>
    <name evidence="4" type="ORF">MVI01_29350</name>
    <name evidence="5" type="ORF">SAMN04488504_10358</name>
</gene>
<dbReference type="AlphaFoldDB" id="A0A511HC82"/>
<dbReference type="EMBL" id="BJVY01000014">
    <property type="protein sequence ID" value="GEL71151.1"/>
    <property type="molecule type" value="Genomic_DNA"/>
</dbReference>
<comment type="subcellular location">
    <subcellularLocation>
        <location evidence="2">Gas vesicle</location>
    </subcellularLocation>
</comment>
<keyword evidence="6" id="KW-1185">Reference proteome</keyword>
<dbReference type="Proteomes" id="UP000198717">
    <property type="component" value="Unassembled WGS sequence"/>
</dbReference>
<evidence type="ECO:0000256" key="1">
    <source>
        <dbReference type="ARBA" id="ARBA00022987"/>
    </source>
</evidence>
<reference evidence="4 7" key="2">
    <citation type="submission" date="2019-07" db="EMBL/GenBank/DDBJ databases">
        <title>Whole genome shotgun sequence of Myxococcus virescens NBRC 100334.</title>
        <authorList>
            <person name="Hosoyama A."/>
            <person name="Uohara A."/>
            <person name="Ohji S."/>
            <person name="Ichikawa N."/>
        </authorList>
    </citation>
    <scope>NUCLEOTIDE SEQUENCE [LARGE SCALE GENOMIC DNA]</scope>
    <source>
        <strain evidence="4 7">NBRC 100334</strain>
    </source>
</reference>
<sequence length="280" mass="31362">MRAHGHPDVQRRRKGQQALYVYGFTRAGAVERFSVPGVSGAADVRTLKLGTLAAIYSPLSMEEFLGPEGADHTQDLEWVAPRAVRHEGVLEEVMQSSPVLPVSFGAIFSSPRALSEAVDAHRQEISSFLDDIADKEEWAVKVYANAQRLRAHLEQAPEFRQRLQHLPESPGARYFHEKKMQRELDVRSRNEGQRLAAHIREELAPGALSVKPLRLADRGISGRQDDMVLNAAFLVHSGQVKRFTQRVQQLAARYQPQGLTVEATGPWPPYSFCPSLEERP</sequence>
<evidence type="ECO:0000313" key="7">
    <source>
        <dbReference type="Proteomes" id="UP000321224"/>
    </source>
</evidence>
<dbReference type="EMBL" id="FNAJ01000003">
    <property type="protein sequence ID" value="SDD87867.1"/>
    <property type="molecule type" value="Genomic_DNA"/>
</dbReference>
<reference evidence="5 6" key="1">
    <citation type="submission" date="2016-10" db="EMBL/GenBank/DDBJ databases">
        <authorList>
            <person name="Varghese N."/>
            <person name="Submissions S."/>
        </authorList>
    </citation>
    <scope>NUCLEOTIDE SEQUENCE [LARGE SCALE GENOMIC DNA]</scope>
    <source>
        <strain evidence="5 6">DSM 2260</strain>
    </source>
</reference>
<dbReference type="RefSeq" id="WP_244171613.1">
    <property type="nucleotide sequence ID" value="NZ_BJVY01000014.1"/>
</dbReference>
<dbReference type="GO" id="GO:0031411">
    <property type="term" value="C:gas vesicle"/>
    <property type="evidence" value="ECO:0007669"/>
    <property type="project" value="UniProtKB-SubCell"/>
</dbReference>
<dbReference type="PANTHER" id="PTHR36852">
    <property type="entry name" value="PROTEIN GVPL 2"/>
    <property type="match status" value="1"/>
</dbReference>
<organism evidence="4 7">
    <name type="scientific">Myxococcus virescens</name>
    <dbReference type="NCBI Taxonomy" id="83456"/>
    <lineage>
        <taxon>Bacteria</taxon>
        <taxon>Pseudomonadati</taxon>
        <taxon>Myxococcota</taxon>
        <taxon>Myxococcia</taxon>
        <taxon>Myxococcales</taxon>
        <taxon>Cystobacterineae</taxon>
        <taxon>Myxococcaceae</taxon>
        <taxon>Myxococcus</taxon>
    </lineage>
</organism>
<evidence type="ECO:0000313" key="5">
    <source>
        <dbReference type="EMBL" id="SDD87867.1"/>
    </source>
</evidence>
<comment type="similarity">
    <text evidence="3">Belongs to the gas vesicle GvpF/GvpL family.</text>
</comment>
<evidence type="ECO:0000256" key="2">
    <source>
        <dbReference type="ARBA" id="ARBA00035108"/>
    </source>
</evidence>
<protein>
    <submittedName>
        <fullName evidence="4">Gas vesicle protein</fullName>
    </submittedName>
    <submittedName>
        <fullName evidence="5">Gas vesicle synthesis protein GvpL/GvpF</fullName>
    </submittedName>
</protein>
<dbReference type="InterPro" id="IPR009430">
    <property type="entry name" value="GvpL/GvpF"/>
</dbReference>
<name>A0A511HC82_9BACT</name>
<dbReference type="Proteomes" id="UP000321224">
    <property type="component" value="Unassembled WGS sequence"/>
</dbReference>
<comment type="caution">
    <text evidence="4">The sequence shown here is derived from an EMBL/GenBank/DDBJ whole genome shotgun (WGS) entry which is preliminary data.</text>
</comment>
<evidence type="ECO:0000313" key="6">
    <source>
        <dbReference type="Proteomes" id="UP000198717"/>
    </source>
</evidence>
<dbReference type="Pfam" id="PF06386">
    <property type="entry name" value="GvpL_GvpF"/>
    <property type="match status" value="1"/>
</dbReference>
<proteinExistence type="inferred from homology"/>
<evidence type="ECO:0000313" key="4">
    <source>
        <dbReference type="EMBL" id="GEL71151.1"/>
    </source>
</evidence>